<proteinExistence type="predicted"/>
<dbReference type="KEGG" id="dao:Desac_1696"/>
<name>F2NCW7_DESAR</name>
<evidence type="ECO:0000313" key="3">
    <source>
        <dbReference type="EMBL" id="AEB09541.1"/>
    </source>
</evidence>
<accession>F2NCW7</accession>
<dbReference type="GO" id="GO:0004081">
    <property type="term" value="F:bis(5'-nucleosyl)-tetraphosphatase (asymmetrical) activity"/>
    <property type="evidence" value="ECO:0007669"/>
    <property type="project" value="TreeGrafter"/>
</dbReference>
<dbReference type="SUPFAM" id="SSF55811">
    <property type="entry name" value="Nudix"/>
    <property type="match status" value="1"/>
</dbReference>
<feature type="domain" description="Nudix hydrolase" evidence="2">
    <location>
        <begin position="16"/>
        <end position="143"/>
    </location>
</feature>
<dbReference type="Pfam" id="PF00293">
    <property type="entry name" value="NUDIX"/>
    <property type="match status" value="1"/>
</dbReference>
<dbReference type="EMBL" id="CP002629">
    <property type="protein sequence ID" value="AEB09541.1"/>
    <property type="molecule type" value="Genomic_DNA"/>
</dbReference>
<dbReference type="AlphaFoldDB" id="F2NCW7"/>
<dbReference type="GO" id="GO:0006754">
    <property type="term" value="P:ATP biosynthetic process"/>
    <property type="evidence" value="ECO:0007669"/>
    <property type="project" value="TreeGrafter"/>
</dbReference>
<evidence type="ECO:0000313" key="4">
    <source>
        <dbReference type="Proteomes" id="UP000000483"/>
    </source>
</evidence>
<dbReference type="Proteomes" id="UP000000483">
    <property type="component" value="Chromosome"/>
</dbReference>
<gene>
    <name evidence="3" type="ordered locus">Desac_1696</name>
</gene>
<dbReference type="OrthoDB" id="9810648at2"/>
<dbReference type="InterPro" id="IPR015797">
    <property type="entry name" value="NUDIX_hydrolase-like_dom_sf"/>
</dbReference>
<dbReference type="eggNOG" id="COG1051">
    <property type="taxonomic scope" value="Bacteria"/>
</dbReference>
<dbReference type="HOGENOM" id="CLU_037162_14_2_7"/>
<dbReference type="Gene3D" id="3.90.79.10">
    <property type="entry name" value="Nucleoside Triphosphate Pyrophosphohydrolase"/>
    <property type="match status" value="1"/>
</dbReference>
<reference evidence="4" key="2">
    <citation type="submission" date="2011-03" db="EMBL/GenBank/DDBJ databases">
        <title>The complete genome of Desulfobacca acetoxidans DSM 11109.</title>
        <authorList>
            <consortium name="US DOE Joint Genome Institute (JGI-PGF)"/>
            <person name="Lucas S."/>
            <person name="Copeland A."/>
            <person name="Lapidus A."/>
            <person name="Bruce D."/>
            <person name="Goodwin L."/>
            <person name="Pitluck S."/>
            <person name="Peters L."/>
            <person name="Kyrpides N."/>
            <person name="Mavromatis K."/>
            <person name="Ivanova N."/>
            <person name="Ovchinnikova G."/>
            <person name="Teshima H."/>
            <person name="Detter J.C."/>
            <person name="Han C."/>
            <person name="Land M."/>
            <person name="Hauser L."/>
            <person name="Markowitz V."/>
            <person name="Cheng J.-F."/>
            <person name="Hugenholtz P."/>
            <person name="Woyke T."/>
            <person name="Wu D."/>
            <person name="Spring S."/>
            <person name="Schueler E."/>
            <person name="Brambilla E."/>
            <person name="Klenk H.-P."/>
            <person name="Eisen J.A."/>
        </authorList>
    </citation>
    <scope>NUCLEOTIDE SEQUENCE [LARGE SCALE GENOMIC DNA]</scope>
    <source>
        <strain evidence="4">ATCC 700848 / DSM 11109 / ASRB2</strain>
    </source>
</reference>
<dbReference type="PANTHER" id="PTHR21340:SF0">
    <property type="entry name" value="BIS(5'-NUCLEOSYL)-TETRAPHOSPHATASE [ASYMMETRICAL]"/>
    <property type="match status" value="1"/>
</dbReference>
<dbReference type="GO" id="GO:0006167">
    <property type="term" value="P:AMP biosynthetic process"/>
    <property type="evidence" value="ECO:0007669"/>
    <property type="project" value="TreeGrafter"/>
</dbReference>
<organism evidence="3 4">
    <name type="scientific">Desulfobacca acetoxidans (strain ATCC 700848 / DSM 11109 / ASRB2)</name>
    <dbReference type="NCBI Taxonomy" id="880072"/>
    <lineage>
        <taxon>Bacteria</taxon>
        <taxon>Pseudomonadati</taxon>
        <taxon>Thermodesulfobacteriota</taxon>
        <taxon>Desulfobaccia</taxon>
        <taxon>Desulfobaccales</taxon>
        <taxon>Desulfobaccaceae</taxon>
        <taxon>Desulfobacca</taxon>
    </lineage>
</organism>
<dbReference type="STRING" id="880072.Desac_1696"/>
<dbReference type="PANTHER" id="PTHR21340">
    <property type="entry name" value="DIADENOSINE 5,5-P1,P4-TETRAPHOSPHATE PYROPHOSPHOHYDROLASE MUTT"/>
    <property type="match status" value="1"/>
</dbReference>
<dbReference type="CDD" id="cd03673">
    <property type="entry name" value="NUDIX_Ap6A_hydrolase"/>
    <property type="match status" value="1"/>
</dbReference>
<keyword evidence="1 3" id="KW-0378">Hydrolase</keyword>
<dbReference type="InterPro" id="IPR000086">
    <property type="entry name" value="NUDIX_hydrolase_dom"/>
</dbReference>
<dbReference type="InterPro" id="IPR051325">
    <property type="entry name" value="Nudix_hydrolase_domain"/>
</dbReference>
<keyword evidence="4" id="KW-1185">Reference proteome</keyword>
<dbReference type="RefSeq" id="WP_013706651.1">
    <property type="nucleotide sequence ID" value="NC_015388.1"/>
</dbReference>
<protein>
    <submittedName>
        <fullName evidence="3">NUDIX hydrolase</fullName>
    </submittedName>
</protein>
<sequence>MNESKSTLQKILKDSKIIFAAGGLLWREDKGQRQIAVVFRNRYQDWTLPKGKVSLADESIQTAAQREAKEETGFETEIIEFAGCVCYKHNHIPKVVLFWHMVPKGDSHFRESEEVGRCEWLSVEEAIRRLTYPKERDLLVQNSAYVIKGLVK</sequence>
<evidence type="ECO:0000256" key="1">
    <source>
        <dbReference type="ARBA" id="ARBA00022801"/>
    </source>
</evidence>
<evidence type="ECO:0000259" key="2">
    <source>
        <dbReference type="PROSITE" id="PS51462"/>
    </source>
</evidence>
<dbReference type="PROSITE" id="PS51462">
    <property type="entry name" value="NUDIX"/>
    <property type="match status" value="1"/>
</dbReference>
<reference evidence="3 4" key="1">
    <citation type="journal article" date="2011" name="Stand. Genomic Sci.">
        <title>Complete genome sequence of the acetate-degrading sulfate reducer Desulfobacca acetoxidans type strain (ASRB2).</title>
        <authorList>
            <person name="Goker M."/>
            <person name="Teshima H."/>
            <person name="Lapidus A."/>
            <person name="Nolan M."/>
            <person name="Lucas S."/>
            <person name="Hammon N."/>
            <person name="Deshpande S."/>
            <person name="Cheng J.F."/>
            <person name="Tapia R."/>
            <person name="Han C."/>
            <person name="Goodwin L."/>
            <person name="Pitluck S."/>
            <person name="Huntemann M."/>
            <person name="Liolios K."/>
            <person name="Ivanova N."/>
            <person name="Pagani I."/>
            <person name="Mavromatis K."/>
            <person name="Ovchinikova G."/>
            <person name="Pati A."/>
            <person name="Chen A."/>
            <person name="Palaniappan K."/>
            <person name="Land M."/>
            <person name="Hauser L."/>
            <person name="Brambilla E.M."/>
            <person name="Rohde M."/>
            <person name="Spring S."/>
            <person name="Detter J.C."/>
            <person name="Woyke T."/>
            <person name="Bristow J."/>
            <person name="Eisen J.A."/>
            <person name="Markowitz V."/>
            <person name="Hugenholtz P."/>
            <person name="Kyrpides N.C."/>
            <person name="Klenk H.P."/>
        </authorList>
    </citation>
    <scope>NUCLEOTIDE SEQUENCE [LARGE SCALE GENOMIC DNA]</scope>
    <source>
        <strain evidence="4">ATCC 700848 / DSM 11109 / ASRB2</strain>
    </source>
</reference>